<evidence type="ECO:0000259" key="6">
    <source>
        <dbReference type="PROSITE" id="PS50035"/>
    </source>
</evidence>
<feature type="domain" description="PLD phosphodiesterase" evidence="6">
    <location>
        <begin position="188"/>
        <end position="211"/>
    </location>
</feature>
<comment type="subcellular location">
    <subcellularLocation>
        <location evidence="2">Secreted</location>
    </subcellularLocation>
</comment>
<dbReference type="RefSeq" id="WP_163893372.1">
    <property type="nucleotide sequence ID" value="NZ_JAAFYS010000002.1"/>
</dbReference>
<dbReference type="InterPro" id="IPR001736">
    <property type="entry name" value="PLipase_D/transphosphatidylase"/>
</dbReference>
<dbReference type="Proteomes" id="UP000474757">
    <property type="component" value="Unassembled WGS sequence"/>
</dbReference>
<dbReference type="SUPFAM" id="SSF56024">
    <property type="entry name" value="Phospholipase D/nuclease"/>
    <property type="match status" value="2"/>
</dbReference>
<reference evidence="7 8" key="1">
    <citation type="submission" date="2020-02" db="EMBL/GenBank/DDBJ databases">
        <title>Pseudoroseicyclus tamarix, sp. nov., isolated from offshore sediment of a Tamarix chinensis forest.</title>
        <authorList>
            <person name="Gai Y."/>
        </authorList>
    </citation>
    <scope>NUCLEOTIDE SEQUENCE [LARGE SCALE GENOMIC DNA]</scope>
    <source>
        <strain evidence="7 8">CLL3-39</strain>
    </source>
</reference>
<gene>
    <name evidence="7" type="ORF">GZA08_10765</name>
</gene>
<evidence type="ECO:0000256" key="4">
    <source>
        <dbReference type="ARBA" id="ARBA00022525"/>
    </source>
</evidence>
<evidence type="ECO:0000256" key="1">
    <source>
        <dbReference type="ARBA" id="ARBA00003145"/>
    </source>
</evidence>
<evidence type="ECO:0000256" key="5">
    <source>
        <dbReference type="ARBA" id="ARBA00029594"/>
    </source>
</evidence>
<comment type="function">
    <text evidence="1">Could be a virulence factor.</text>
</comment>
<feature type="domain" description="PLD phosphodiesterase" evidence="6">
    <location>
        <begin position="403"/>
        <end position="430"/>
    </location>
</feature>
<keyword evidence="8" id="KW-1185">Reference proteome</keyword>
<sequence>MSDNVDNKDGSGRVQMLINAEEAYPALERLVLNAEREVIMGFRVFDPRTKLRSPEALEIGNTWVDLIIHALRKGVRIKLWLSDFDAAAATELHRATWETVRILCGVREMAGPKGTLLTVHPRLHPARPGRLARLFLSPLIAGRLNSVARTAVKEARTGDGRGLKMLPGISAMRRHRFGQGMPTWPVSHHQKLATIDGRWLYIGGLDLDERRWDTHTHNQPSHLTWHDLQLLIDDETLAASARAHLENFDDVTEARADPVKAPDLLRTISAKRRKSHMLRISPKKVLRQLEARHYARIAEATHLVYLETQFFRDKGLAKALADRAHAMAGLKLILVVPGAPETSAFEDPPKLDGRYGDHLQLQCLQIVRNAFGPKRLLVASPVQPRTPNEEDCPAPRATLAGAPIIYLHSKLSVFDGRAAIVSSANLNGRSLRWDTETGVELVGSPVDLIRRRMQQFWLGDSSVELFPLQDAFEHWTKAVEANAGLPPAERKGFLVPYDSDAARYQAVNLPGVPVEMV</sequence>
<dbReference type="SMART" id="SM00155">
    <property type="entry name" value="PLDc"/>
    <property type="match status" value="2"/>
</dbReference>
<dbReference type="EMBL" id="JAAGAB010000002">
    <property type="protein sequence ID" value="NDV01446.1"/>
    <property type="molecule type" value="Genomic_DNA"/>
</dbReference>
<dbReference type="Pfam" id="PF00614">
    <property type="entry name" value="PLDc"/>
    <property type="match status" value="1"/>
</dbReference>
<dbReference type="Pfam" id="PF13091">
    <property type="entry name" value="PLDc_2"/>
    <property type="match status" value="1"/>
</dbReference>
<keyword evidence="4" id="KW-0964">Secreted</keyword>
<dbReference type="InterPro" id="IPR025202">
    <property type="entry name" value="PLD-like_dom"/>
</dbReference>
<organism evidence="7 8">
    <name type="scientific">Pseudoroseicyclus tamaricis</name>
    <dbReference type="NCBI Taxonomy" id="2705421"/>
    <lineage>
        <taxon>Bacteria</taxon>
        <taxon>Pseudomonadati</taxon>
        <taxon>Pseudomonadota</taxon>
        <taxon>Alphaproteobacteria</taxon>
        <taxon>Rhodobacterales</taxon>
        <taxon>Paracoccaceae</taxon>
        <taxon>Pseudoroseicyclus</taxon>
    </lineage>
</organism>
<evidence type="ECO:0000256" key="2">
    <source>
        <dbReference type="ARBA" id="ARBA00004613"/>
    </source>
</evidence>
<evidence type="ECO:0000256" key="3">
    <source>
        <dbReference type="ARBA" id="ARBA00018392"/>
    </source>
</evidence>
<evidence type="ECO:0000313" key="8">
    <source>
        <dbReference type="Proteomes" id="UP000474757"/>
    </source>
</evidence>
<protein>
    <recommendedName>
        <fullName evidence="3">Phospholipase D</fullName>
    </recommendedName>
    <alternativeName>
        <fullName evidence="5">Choline phosphatase</fullName>
    </alternativeName>
</protein>
<dbReference type="GO" id="GO:0032049">
    <property type="term" value="P:cardiolipin biosynthetic process"/>
    <property type="evidence" value="ECO:0007669"/>
    <property type="project" value="UniProtKB-ARBA"/>
</dbReference>
<accession>A0A6B2K458</accession>
<proteinExistence type="predicted"/>
<dbReference type="GO" id="GO:0005576">
    <property type="term" value="C:extracellular region"/>
    <property type="evidence" value="ECO:0007669"/>
    <property type="project" value="UniProtKB-SubCell"/>
</dbReference>
<evidence type="ECO:0000313" key="7">
    <source>
        <dbReference type="EMBL" id="NDV01446.1"/>
    </source>
</evidence>
<dbReference type="Gene3D" id="3.30.870.10">
    <property type="entry name" value="Endonuclease Chain A"/>
    <property type="match status" value="2"/>
</dbReference>
<dbReference type="PROSITE" id="PS50035">
    <property type="entry name" value="PLD"/>
    <property type="match status" value="2"/>
</dbReference>
<comment type="caution">
    <text evidence="7">The sequence shown here is derived from an EMBL/GenBank/DDBJ whole genome shotgun (WGS) entry which is preliminary data.</text>
</comment>
<dbReference type="PANTHER" id="PTHR21248:SF22">
    <property type="entry name" value="PHOSPHOLIPASE D"/>
    <property type="match status" value="1"/>
</dbReference>
<dbReference type="GO" id="GO:0030572">
    <property type="term" value="F:phosphatidyltransferase activity"/>
    <property type="evidence" value="ECO:0007669"/>
    <property type="project" value="UniProtKB-ARBA"/>
</dbReference>
<dbReference type="CDD" id="cd09105">
    <property type="entry name" value="PLDc_vPLD1_2_like_2"/>
    <property type="match status" value="1"/>
</dbReference>
<dbReference type="PANTHER" id="PTHR21248">
    <property type="entry name" value="CARDIOLIPIN SYNTHASE"/>
    <property type="match status" value="1"/>
</dbReference>
<dbReference type="AlphaFoldDB" id="A0A6B2K458"/>
<name>A0A6B2K458_9RHOB</name>